<name>A0A0D2EM17_9EURO</name>
<evidence type="ECO:0000313" key="1">
    <source>
        <dbReference type="EMBL" id="KIW56468.1"/>
    </source>
</evidence>
<evidence type="ECO:0000313" key="2">
    <source>
        <dbReference type="Proteomes" id="UP000054342"/>
    </source>
</evidence>
<dbReference type="HOGENOM" id="CLU_107664_0_0_1"/>
<accession>A0A0D2EM17</accession>
<gene>
    <name evidence="1" type="ORF">PV05_05127</name>
</gene>
<dbReference type="GeneID" id="25327035"/>
<dbReference type="Proteomes" id="UP000054342">
    <property type="component" value="Unassembled WGS sequence"/>
</dbReference>
<dbReference type="RefSeq" id="XP_013317052.1">
    <property type="nucleotide sequence ID" value="XM_013461598.1"/>
</dbReference>
<sequence length="193" mass="21726">MAIPLPNEVSSILNILLLWSSDSLQHNKERICSRVPKQSRPGDQQVALLVDNRANRTENTEIWQHFSVLQDQVMHSLIRSRLFEPCGMPIVLALSVESILPVLERYMREFDVQQEKQLQKTSDLTTLVAHATTTAPMPPLSGHDANILTSHFPSLRLLEEATRTSSGRNSLAELLGSAVASNMVDFWEDEWIA</sequence>
<dbReference type="OrthoDB" id="4159693at2759"/>
<proteinExistence type="predicted"/>
<dbReference type="EMBL" id="KN847319">
    <property type="protein sequence ID" value="KIW56468.1"/>
    <property type="molecule type" value="Genomic_DNA"/>
</dbReference>
<reference evidence="1 2" key="1">
    <citation type="submission" date="2015-01" db="EMBL/GenBank/DDBJ databases">
        <title>The Genome Sequence of Exophiala xenobiotica CBS118157.</title>
        <authorList>
            <consortium name="The Broad Institute Genomics Platform"/>
            <person name="Cuomo C."/>
            <person name="de Hoog S."/>
            <person name="Gorbushina A."/>
            <person name="Stielow B."/>
            <person name="Teixiera M."/>
            <person name="Abouelleil A."/>
            <person name="Chapman S.B."/>
            <person name="Priest M."/>
            <person name="Young S.K."/>
            <person name="Wortman J."/>
            <person name="Nusbaum C."/>
            <person name="Birren B."/>
        </authorList>
    </citation>
    <scope>NUCLEOTIDE SEQUENCE [LARGE SCALE GENOMIC DNA]</scope>
    <source>
        <strain evidence="1 2">CBS 118157</strain>
    </source>
</reference>
<dbReference type="AlphaFoldDB" id="A0A0D2EM17"/>
<keyword evidence="2" id="KW-1185">Reference proteome</keyword>
<protein>
    <submittedName>
        <fullName evidence="1">Uncharacterized protein</fullName>
    </submittedName>
</protein>
<organism evidence="1 2">
    <name type="scientific">Exophiala xenobiotica</name>
    <dbReference type="NCBI Taxonomy" id="348802"/>
    <lineage>
        <taxon>Eukaryota</taxon>
        <taxon>Fungi</taxon>
        <taxon>Dikarya</taxon>
        <taxon>Ascomycota</taxon>
        <taxon>Pezizomycotina</taxon>
        <taxon>Eurotiomycetes</taxon>
        <taxon>Chaetothyriomycetidae</taxon>
        <taxon>Chaetothyriales</taxon>
        <taxon>Herpotrichiellaceae</taxon>
        <taxon>Exophiala</taxon>
    </lineage>
</organism>